<feature type="region of interest" description="Disordered" evidence="1">
    <location>
        <begin position="99"/>
        <end position="135"/>
    </location>
</feature>
<feature type="compositionally biased region" description="Basic residues" evidence="1">
    <location>
        <begin position="51"/>
        <end position="62"/>
    </location>
</feature>
<name>A0ABR2VFI5_9PEZI</name>
<gene>
    <name evidence="2" type="ORF">SUNI508_13072</name>
</gene>
<evidence type="ECO:0008006" key="4">
    <source>
        <dbReference type="Google" id="ProtNLM"/>
    </source>
</evidence>
<sequence length="209" mass="24072">MAYYDRRSGRYYSPSRPPHRSGSKTDAFLDNLERGRVKDAFGSILPEGSKRHQSQRGSHRRRRYEEEYYPGDDEDYYYEEDRPSYRHSRHNDDGYHYEEALPRHRGRSVHANSRDSYRSASHRRHRARSESGPNWRQATEAAVGAGLIEGWRARNDRERIGRVATAAAGAAGTAMLVGREGDRKNKRHIAEATIGGLMVDRVINGSRKR</sequence>
<dbReference type="EMBL" id="JARVKF010000018">
    <property type="protein sequence ID" value="KAK9425398.1"/>
    <property type="molecule type" value="Genomic_DNA"/>
</dbReference>
<dbReference type="Proteomes" id="UP001408356">
    <property type="component" value="Unassembled WGS sequence"/>
</dbReference>
<comment type="caution">
    <text evidence="2">The sequence shown here is derived from an EMBL/GenBank/DDBJ whole genome shotgun (WGS) entry which is preliminary data.</text>
</comment>
<accession>A0ABR2VFI5</accession>
<reference evidence="2 3" key="1">
    <citation type="journal article" date="2024" name="J. Plant Pathol.">
        <title>Sequence and assembly of the genome of Seiridium unicorne, isolate CBS 538.82, causal agent of cypress canker disease.</title>
        <authorList>
            <person name="Scali E."/>
            <person name="Rocca G.D."/>
            <person name="Danti R."/>
            <person name="Garbelotto M."/>
            <person name="Barberini S."/>
            <person name="Baroncelli R."/>
            <person name="Emiliani G."/>
        </authorList>
    </citation>
    <scope>NUCLEOTIDE SEQUENCE [LARGE SCALE GENOMIC DNA]</scope>
    <source>
        <strain evidence="2 3">BM-138-508</strain>
    </source>
</reference>
<evidence type="ECO:0000313" key="3">
    <source>
        <dbReference type="Proteomes" id="UP001408356"/>
    </source>
</evidence>
<keyword evidence="3" id="KW-1185">Reference proteome</keyword>
<feature type="region of interest" description="Disordered" evidence="1">
    <location>
        <begin position="1"/>
        <end position="79"/>
    </location>
</feature>
<evidence type="ECO:0000313" key="2">
    <source>
        <dbReference type="EMBL" id="KAK9425398.1"/>
    </source>
</evidence>
<evidence type="ECO:0000256" key="1">
    <source>
        <dbReference type="SAM" id="MobiDB-lite"/>
    </source>
</evidence>
<organism evidence="2 3">
    <name type="scientific">Seiridium unicorne</name>
    <dbReference type="NCBI Taxonomy" id="138068"/>
    <lineage>
        <taxon>Eukaryota</taxon>
        <taxon>Fungi</taxon>
        <taxon>Dikarya</taxon>
        <taxon>Ascomycota</taxon>
        <taxon>Pezizomycotina</taxon>
        <taxon>Sordariomycetes</taxon>
        <taxon>Xylariomycetidae</taxon>
        <taxon>Amphisphaeriales</taxon>
        <taxon>Sporocadaceae</taxon>
        <taxon>Seiridium</taxon>
    </lineage>
</organism>
<protein>
    <recommendedName>
        <fullName evidence="4">Glycine zipper 2TM domain-containing protein</fullName>
    </recommendedName>
</protein>
<feature type="compositionally biased region" description="Acidic residues" evidence="1">
    <location>
        <begin position="67"/>
        <end position="78"/>
    </location>
</feature>
<proteinExistence type="predicted"/>